<dbReference type="HOGENOM" id="CLU_007946_3_4_0"/>
<dbReference type="GO" id="GO:0016020">
    <property type="term" value="C:membrane"/>
    <property type="evidence" value="ECO:0007669"/>
    <property type="project" value="UniProtKB-SubCell"/>
</dbReference>
<gene>
    <name evidence="6" type="ordered locus">Acid345_3285</name>
</gene>
<feature type="transmembrane region" description="Helical" evidence="5">
    <location>
        <begin position="469"/>
        <end position="490"/>
    </location>
</feature>
<feature type="transmembrane region" description="Helical" evidence="5">
    <location>
        <begin position="177"/>
        <end position="198"/>
    </location>
</feature>
<evidence type="ECO:0000256" key="5">
    <source>
        <dbReference type="SAM" id="Phobius"/>
    </source>
</evidence>
<reference evidence="6 7" key="1">
    <citation type="journal article" date="2009" name="Appl. Environ. Microbiol.">
        <title>Three genomes from the phylum Acidobacteria provide insight into the lifestyles of these microorganisms in soils.</title>
        <authorList>
            <person name="Ward N.L."/>
            <person name="Challacombe J.F."/>
            <person name="Janssen P.H."/>
            <person name="Henrissat B."/>
            <person name="Coutinho P.M."/>
            <person name="Wu M."/>
            <person name="Xie G."/>
            <person name="Haft D.H."/>
            <person name="Sait M."/>
            <person name="Badger J."/>
            <person name="Barabote R.D."/>
            <person name="Bradley B."/>
            <person name="Brettin T.S."/>
            <person name="Brinkac L.M."/>
            <person name="Bruce D."/>
            <person name="Creasy T."/>
            <person name="Daugherty S.C."/>
            <person name="Davidsen T.M."/>
            <person name="DeBoy R.T."/>
            <person name="Detter J.C."/>
            <person name="Dodson R.J."/>
            <person name="Durkin A.S."/>
            <person name="Ganapathy A."/>
            <person name="Gwinn-Giglio M."/>
            <person name="Han C.S."/>
            <person name="Khouri H."/>
            <person name="Kiss H."/>
            <person name="Kothari S.P."/>
            <person name="Madupu R."/>
            <person name="Nelson K.E."/>
            <person name="Nelson W.C."/>
            <person name="Paulsen I."/>
            <person name="Penn K."/>
            <person name="Ren Q."/>
            <person name="Rosovitz M.J."/>
            <person name="Selengut J.D."/>
            <person name="Shrivastava S."/>
            <person name="Sullivan S.A."/>
            <person name="Tapia R."/>
            <person name="Thompson L.S."/>
            <person name="Watkins K.L."/>
            <person name="Yang Q."/>
            <person name="Yu C."/>
            <person name="Zafar N."/>
            <person name="Zhou L."/>
            <person name="Kuske C.R."/>
        </authorList>
    </citation>
    <scope>NUCLEOTIDE SEQUENCE [LARGE SCALE GENOMIC DNA]</scope>
    <source>
        <strain evidence="6 7">Ellin345</strain>
    </source>
</reference>
<dbReference type="STRING" id="204669.Acid345_3285"/>
<keyword evidence="2 5" id="KW-0812">Transmembrane</keyword>
<feature type="transmembrane region" description="Helical" evidence="5">
    <location>
        <begin position="26"/>
        <end position="51"/>
    </location>
</feature>
<dbReference type="EnsemblBacteria" id="ABF42286">
    <property type="protein sequence ID" value="ABF42286"/>
    <property type="gene ID" value="Acid345_3285"/>
</dbReference>
<dbReference type="PIRSF" id="PIRSF006060">
    <property type="entry name" value="AA_transporter"/>
    <property type="match status" value="1"/>
</dbReference>
<evidence type="ECO:0000256" key="2">
    <source>
        <dbReference type="ARBA" id="ARBA00022692"/>
    </source>
</evidence>
<dbReference type="AlphaFoldDB" id="Q1ILG4"/>
<evidence type="ECO:0000256" key="4">
    <source>
        <dbReference type="ARBA" id="ARBA00023136"/>
    </source>
</evidence>
<feature type="transmembrane region" description="Helical" evidence="5">
    <location>
        <begin position="63"/>
        <end position="83"/>
    </location>
</feature>
<dbReference type="KEGG" id="aba:Acid345_3285"/>
<dbReference type="InterPro" id="IPR050598">
    <property type="entry name" value="AminoAcid_Transporter"/>
</dbReference>
<organism evidence="6 7">
    <name type="scientific">Koribacter versatilis (strain Ellin345)</name>
    <dbReference type="NCBI Taxonomy" id="204669"/>
    <lineage>
        <taxon>Bacteria</taxon>
        <taxon>Pseudomonadati</taxon>
        <taxon>Acidobacteriota</taxon>
        <taxon>Terriglobia</taxon>
        <taxon>Terriglobales</taxon>
        <taxon>Candidatus Korobacteraceae</taxon>
        <taxon>Candidatus Korobacter</taxon>
    </lineage>
</organism>
<feature type="transmembrane region" description="Helical" evidence="5">
    <location>
        <begin position="253"/>
        <end position="276"/>
    </location>
</feature>
<dbReference type="InterPro" id="IPR002293">
    <property type="entry name" value="AA/rel_permease1"/>
</dbReference>
<evidence type="ECO:0000256" key="3">
    <source>
        <dbReference type="ARBA" id="ARBA00022989"/>
    </source>
</evidence>
<keyword evidence="3 5" id="KW-1133">Transmembrane helix</keyword>
<feature type="transmembrane region" description="Helical" evidence="5">
    <location>
        <begin position="496"/>
        <end position="514"/>
    </location>
</feature>
<name>Q1ILG4_KORVE</name>
<feature type="transmembrane region" description="Helical" evidence="5">
    <location>
        <begin position="210"/>
        <end position="233"/>
    </location>
</feature>
<evidence type="ECO:0000313" key="6">
    <source>
        <dbReference type="EMBL" id="ABF42286.1"/>
    </source>
</evidence>
<dbReference type="PANTHER" id="PTHR11785:SF512">
    <property type="entry name" value="SOBREMESA, ISOFORM B"/>
    <property type="match status" value="1"/>
</dbReference>
<feature type="transmembrane region" description="Helical" evidence="5">
    <location>
        <begin position="409"/>
        <end position="430"/>
    </location>
</feature>
<keyword evidence="7" id="KW-1185">Reference proteome</keyword>
<dbReference type="Gene3D" id="1.20.1740.10">
    <property type="entry name" value="Amino acid/polyamine transporter I"/>
    <property type="match status" value="1"/>
</dbReference>
<dbReference type="OrthoDB" id="3181223at2"/>
<protein>
    <submittedName>
        <fullName evidence="6">Amino acid/polyamine/organocation transporter, APC superfamily</fullName>
    </submittedName>
</protein>
<feature type="transmembrane region" description="Helical" evidence="5">
    <location>
        <begin position="355"/>
        <end position="388"/>
    </location>
</feature>
<keyword evidence="4 5" id="KW-0472">Membrane</keyword>
<dbReference type="EMBL" id="CP000360">
    <property type="protein sequence ID" value="ABF42286.1"/>
    <property type="molecule type" value="Genomic_DNA"/>
</dbReference>
<dbReference type="RefSeq" id="WP_011524085.1">
    <property type="nucleotide sequence ID" value="NC_008009.1"/>
</dbReference>
<proteinExistence type="predicted"/>
<dbReference type="PANTHER" id="PTHR11785">
    <property type="entry name" value="AMINO ACID TRANSPORTER"/>
    <property type="match status" value="1"/>
</dbReference>
<evidence type="ECO:0000256" key="1">
    <source>
        <dbReference type="ARBA" id="ARBA00004141"/>
    </source>
</evidence>
<sequence>MPDRSEAPDLSTQAQVRSTAAKDEGFIQGLGLTSATTLVMGSMIGSGVYIVAADITRLVQSPALLIGAWLVTGFMTITAALAYGELAAMMPKAGGQYVYLREALGPLTGFLYGWTLFMVIQTGTIAAVGVAFGKFLGIFFPSISSSHWIWHIAHVPPIHIGPMVLGNMDVGLNTQNLMGILTIIFLSVLNVYGVKLGALVQNVFTFAKTAALLGLVVLGITIGRTAEAMAANFHGHFFEGAGWTSVHPVQVGVGGPMALVITVTVLAVAQVGSLFSADAWNNVTFTAGEVKNPQRNLPLSLAIGTGAVILLYCLANFVYLLVLPMVGDPNGTTVLARGIQHATEDRVATAVMQQIFGAAGAAIMAVLILISTFGCNNGLILSGARVYYAMAKDGLFFKSAGKLHPEHKTPAASLFVQCIWCCILCVSGSYGQLLDYIVFAVLIFYILTIVALFVLRLKKPDVPRPYRAIGYPILPAIYILMALFIDIVLLLYKPQYTWPGLIIVLLGIPVYFIWSRVNRATA</sequence>
<comment type="subcellular location">
    <subcellularLocation>
        <location evidence="1">Membrane</location>
        <topology evidence="1">Multi-pass membrane protein</topology>
    </subcellularLocation>
</comment>
<feature type="transmembrane region" description="Helical" evidence="5">
    <location>
        <begin position="436"/>
        <end position="457"/>
    </location>
</feature>
<accession>Q1ILG4</accession>
<dbReference type="Proteomes" id="UP000002432">
    <property type="component" value="Chromosome"/>
</dbReference>
<evidence type="ECO:0000313" key="7">
    <source>
        <dbReference type="Proteomes" id="UP000002432"/>
    </source>
</evidence>
<feature type="transmembrane region" description="Helical" evidence="5">
    <location>
        <begin position="297"/>
        <end position="322"/>
    </location>
</feature>
<dbReference type="GO" id="GO:0015179">
    <property type="term" value="F:L-amino acid transmembrane transporter activity"/>
    <property type="evidence" value="ECO:0007669"/>
    <property type="project" value="TreeGrafter"/>
</dbReference>
<dbReference type="eggNOG" id="COG0531">
    <property type="taxonomic scope" value="Bacteria"/>
</dbReference>
<dbReference type="Pfam" id="PF13520">
    <property type="entry name" value="AA_permease_2"/>
    <property type="match status" value="1"/>
</dbReference>